<accession>A0A2M8LTV6</accession>
<proteinExistence type="inferred from homology"/>
<dbReference type="InterPro" id="IPR017972">
    <property type="entry name" value="Cyt_P450_CS"/>
</dbReference>
<organism evidence="10 11">
    <name type="scientific">Streptomyces carminius</name>
    <dbReference type="NCBI Taxonomy" id="2665496"/>
    <lineage>
        <taxon>Bacteria</taxon>
        <taxon>Bacillati</taxon>
        <taxon>Actinomycetota</taxon>
        <taxon>Actinomycetes</taxon>
        <taxon>Kitasatosporales</taxon>
        <taxon>Streptomycetaceae</taxon>
        <taxon>Streptomyces</taxon>
    </lineage>
</organism>
<dbReference type="GO" id="GO:0004497">
    <property type="term" value="F:monooxygenase activity"/>
    <property type="evidence" value="ECO:0007669"/>
    <property type="project" value="UniProtKB-KW"/>
</dbReference>
<reference evidence="10 11" key="1">
    <citation type="submission" date="2017-11" db="EMBL/GenBank/DDBJ databases">
        <title>Streptomyces carmine sp. nov., a novel actinomycete isolated from Sophora alopecuroides in Xinjiang, China.</title>
        <authorList>
            <person name="Wang Y."/>
            <person name="Luo X."/>
            <person name="Wan C."/>
            <person name="Zhang L."/>
        </authorList>
    </citation>
    <scope>NUCLEOTIDE SEQUENCE [LARGE SCALE GENOMIC DNA]</scope>
    <source>
        <strain evidence="10 11">TRM SA0054</strain>
    </source>
</reference>
<dbReference type="InterPro" id="IPR002401">
    <property type="entry name" value="Cyt_P450_E_grp-I"/>
</dbReference>
<keyword evidence="6 8" id="KW-0503">Monooxygenase</keyword>
<feature type="region of interest" description="Disordered" evidence="9">
    <location>
        <begin position="1"/>
        <end position="33"/>
    </location>
</feature>
<dbReference type="PRINTS" id="PR00463">
    <property type="entry name" value="EP450I"/>
</dbReference>
<dbReference type="PROSITE" id="PS00086">
    <property type="entry name" value="CYTOCHROME_P450"/>
    <property type="match status" value="1"/>
</dbReference>
<dbReference type="GO" id="GO:0016705">
    <property type="term" value="F:oxidoreductase activity, acting on paired donors, with incorporation or reduction of molecular oxygen"/>
    <property type="evidence" value="ECO:0007669"/>
    <property type="project" value="InterPro"/>
</dbReference>
<evidence type="ECO:0000256" key="3">
    <source>
        <dbReference type="ARBA" id="ARBA00022723"/>
    </source>
</evidence>
<evidence type="ECO:0008006" key="12">
    <source>
        <dbReference type="Google" id="ProtNLM"/>
    </source>
</evidence>
<evidence type="ECO:0000313" key="10">
    <source>
        <dbReference type="EMBL" id="PJE95376.1"/>
    </source>
</evidence>
<keyword evidence="4 8" id="KW-0560">Oxidoreductase</keyword>
<evidence type="ECO:0000256" key="4">
    <source>
        <dbReference type="ARBA" id="ARBA00023002"/>
    </source>
</evidence>
<dbReference type="AlphaFoldDB" id="A0A2M8LTV6"/>
<feature type="binding site" description="axial binding residue" evidence="7">
    <location>
        <position position="423"/>
    </location>
    <ligand>
        <name>heme</name>
        <dbReference type="ChEBI" id="CHEBI:30413"/>
    </ligand>
    <ligandPart>
        <name>Fe</name>
        <dbReference type="ChEBI" id="CHEBI:18248"/>
    </ligandPart>
</feature>
<dbReference type="GO" id="GO:0005506">
    <property type="term" value="F:iron ion binding"/>
    <property type="evidence" value="ECO:0007669"/>
    <property type="project" value="InterPro"/>
</dbReference>
<evidence type="ECO:0000256" key="6">
    <source>
        <dbReference type="ARBA" id="ARBA00023033"/>
    </source>
</evidence>
<dbReference type="GO" id="GO:0020037">
    <property type="term" value="F:heme binding"/>
    <property type="evidence" value="ECO:0007669"/>
    <property type="project" value="InterPro"/>
</dbReference>
<gene>
    <name evidence="10" type="ORF">CUT44_24145</name>
</gene>
<name>A0A2M8LTV6_9ACTN</name>
<dbReference type="Proteomes" id="UP000230407">
    <property type="component" value="Unassembled WGS sequence"/>
</dbReference>
<evidence type="ECO:0000256" key="8">
    <source>
        <dbReference type="RuleBase" id="RU000461"/>
    </source>
</evidence>
<evidence type="ECO:0000256" key="5">
    <source>
        <dbReference type="ARBA" id="ARBA00023004"/>
    </source>
</evidence>
<dbReference type="InterPro" id="IPR001128">
    <property type="entry name" value="Cyt_P450"/>
</dbReference>
<keyword evidence="5 7" id="KW-0408">Iron</keyword>
<dbReference type="InterPro" id="IPR036396">
    <property type="entry name" value="Cyt_P450_sf"/>
</dbReference>
<evidence type="ECO:0000256" key="9">
    <source>
        <dbReference type="SAM" id="MobiDB-lite"/>
    </source>
</evidence>
<protein>
    <recommendedName>
        <fullName evidence="12">Cytochrome P450</fullName>
    </recommendedName>
</protein>
<keyword evidence="2 7" id="KW-0349">Heme</keyword>
<evidence type="ECO:0000313" key="11">
    <source>
        <dbReference type="Proteomes" id="UP000230407"/>
    </source>
</evidence>
<feature type="region of interest" description="Disordered" evidence="9">
    <location>
        <begin position="477"/>
        <end position="504"/>
    </location>
</feature>
<dbReference type="Pfam" id="PF00067">
    <property type="entry name" value="p450"/>
    <property type="match status" value="1"/>
</dbReference>
<evidence type="ECO:0000256" key="1">
    <source>
        <dbReference type="ARBA" id="ARBA00010617"/>
    </source>
</evidence>
<dbReference type="CDD" id="cd20620">
    <property type="entry name" value="CYP132-like"/>
    <property type="match status" value="1"/>
</dbReference>
<keyword evidence="3 7" id="KW-0479">Metal-binding</keyword>
<dbReference type="PANTHER" id="PTHR24291:SF50">
    <property type="entry name" value="BIFUNCTIONAL ALBAFLAVENONE MONOOXYGENASE_TERPENE SYNTHASE"/>
    <property type="match status" value="1"/>
</dbReference>
<dbReference type="PANTHER" id="PTHR24291">
    <property type="entry name" value="CYTOCHROME P450 FAMILY 4"/>
    <property type="match status" value="1"/>
</dbReference>
<dbReference type="EMBL" id="PGGW01000066">
    <property type="protein sequence ID" value="PJE95376.1"/>
    <property type="molecule type" value="Genomic_DNA"/>
</dbReference>
<sequence>MPAPSARRQAPGSGGPRRVPSVRSGRRGDSGRVSFRNDQLRFLREAAAEHGDVFGFRLFGMPVIVLNDPDHIHQVLVGQRHKYDKEVLMYKMVRPVLRNGLIPHPGGEPYRRQRRMMQPAFRPAVAARFAEGMTDETARMLDGWRDAHRPGDVADLSREFGELTLRITTRTLFSAQVGETARRFAEAFTEANDILGRFFRFPFPPLSVPTPSHLRLRRAIRRMDACVSSFIADSAGNTGNTANTANTENTAGGTDLLGILMNAVDEEDGRGMDLRQLHHEVLNIVVGAYETTTNAMAWTFQVLAARPDVESRLHEELDRVLGGRPPGFEDLRHTPYARRVVDEVLRMYSPAWQFMRRAREEDTVGGYRIPAGANIYLNTYLLHRHPDHWEDPDRFDPDRFTPERSKDRHRHAYLPFGAGERICIGQHFALVELQLVLMTIAQRYRFTIPPGQPPVLPRPLTTLQPGGGVHLEVRPRSAAGTEAVAGAAADPGDPGRAVPEGGRR</sequence>
<comment type="cofactor">
    <cofactor evidence="7">
        <name>heme</name>
        <dbReference type="ChEBI" id="CHEBI:30413"/>
    </cofactor>
</comment>
<comment type="caution">
    <text evidence="10">The sequence shown here is derived from an EMBL/GenBank/DDBJ whole genome shotgun (WGS) entry which is preliminary data.</text>
</comment>
<feature type="compositionally biased region" description="Low complexity" evidence="9">
    <location>
        <begin position="478"/>
        <end position="498"/>
    </location>
</feature>
<comment type="similarity">
    <text evidence="1 8">Belongs to the cytochrome P450 family.</text>
</comment>
<dbReference type="SUPFAM" id="SSF48264">
    <property type="entry name" value="Cytochrome P450"/>
    <property type="match status" value="1"/>
</dbReference>
<dbReference type="Gene3D" id="1.10.630.10">
    <property type="entry name" value="Cytochrome P450"/>
    <property type="match status" value="1"/>
</dbReference>
<evidence type="ECO:0000256" key="7">
    <source>
        <dbReference type="PIRSR" id="PIRSR602401-1"/>
    </source>
</evidence>
<dbReference type="InterPro" id="IPR050196">
    <property type="entry name" value="Cytochrome_P450_Monoox"/>
</dbReference>
<evidence type="ECO:0000256" key="2">
    <source>
        <dbReference type="ARBA" id="ARBA00022617"/>
    </source>
</evidence>
<keyword evidence="11" id="KW-1185">Reference proteome</keyword>
<dbReference type="PRINTS" id="PR00385">
    <property type="entry name" value="P450"/>
</dbReference>